<dbReference type="PANTHER" id="PTHR46553">
    <property type="entry name" value="ADENINE NUCLEOTIDE ALPHA HYDROLASES-LIKE SUPERFAMILY PROTEIN"/>
    <property type="match status" value="1"/>
</dbReference>
<comment type="caution">
    <text evidence="3">The sequence shown here is derived from an EMBL/GenBank/DDBJ whole genome shotgun (WGS) entry which is preliminary data.</text>
</comment>
<evidence type="ECO:0000313" key="4">
    <source>
        <dbReference type="Proteomes" id="UP000604475"/>
    </source>
</evidence>
<dbReference type="Gene3D" id="3.40.50.620">
    <property type="entry name" value="HUPs"/>
    <property type="match status" value="2"/>
</dbReference>
<dbReference type="InterPro" id="IPR006016">
    <property type="entry name" value="UspA"/>
</dbReference>
<dbReference type="PRINTS" id="PR01438">
    <property type="entry name" value="UNVRSLSTRESS"/>
</dbReference>
<dbReference type="InterPro" id="IPR006015">
    <property type="entry name" value="Universal_stress_UspA"/>
</dbReference>
<keyword evidence="4" id="KW-1185">Reference proteome</keyword>
<gene>
    <name evidence="3" type="ORF">I7412_23050</name>
</gene>
<evidence type="ECO:0000313" key="3">
    <source>
        <dbReference type="EMBL" id="MBL7629991.1"/>
    </source>
</evidence>
<accession>A0A937RD85</accession>
<name>A0A937RD85_9ACTN</name>
<reference evidence="3" key="1">
    <citation type="submission" date="2020-12" db="EMBL/GenBank/DDBJ databases">
        <title>Genomic characterization of non-nitrogen-fixing Frankia strains.</title>
        <authorList>
            <person name="Carlos-Shanley C."/>
            <person name="Guerra T."/>
            <person name="Hahn D."/>
        </authorList>
    </citation>
    <scope>NUCLEOTIDE SEQUENCE</scope>
    <source>
        <strain evidence="3">CN6</strain>
    </source>
</reference>
<dbReference type="EMBL" id="JAEACQ010000240">
    <property type="protein sequence ID" value="MBL7629991.1"/>
    <property type="molecule type" value="Genomic_DNA"/>
</dbReference>
<sequence length="314" mass="32526">MSSSIRILVGVDGSVGSEAALRWALREAALWSAVNGATGTPTVTALLVWSPDGLPSGVLRAAVHGDHDGLTQAAADMLERTIKRVGEPAAPVELRRIVREGDPVSVVTSVARDFDMLVVGERGHGALHRLTAGSVSQGIVHHAPVPVVVARPPKDDGTPVTEGERRPVVVGVDGSDLSLAALRWAAHAAAVRKVPLRVVHAWGGYDPMYAEVMVMAQASLVKQASDILDQAVKLGLDSAPGLTVDSVTSPDSGVRALMREAHGAQLLVVGNRGHGGFARLLLGSVSHQCVLHAACDVAVIRSGTAPAPTEAPAR</sequence>
<dbReference type="CDD" id="cd00293">
    <property type="entry name" value="USP-like"/>
    <property type="match status" value="1"/>
</dbReference>
<feature type="domain" description="UspA" evidence="2">
    <location>
        <begin position="165"/>
        <end position="301"/>
    </location>
</feature>
<proteinExistence type="inferred from homology"/>
<evidence type="ECO:0000259" key="2">
    <source>
        <dbReference type="Pfam" id="PF00582"/>
    </source>
</evidence>
<protein>
    <submittedName>
        <fullName evidence="3">Universal stress protein</fullName>
    </submittedName>
</protein>
<dbReference type="PANTHER" id="PTHR46553:SF3">
    <property type="entry name" value="ADENINE NUCLEOTIDE ALPHA HYDROLASES-LIKE SUPERFAMILY PROTEIN"/>
    <property type="match status" value="1"/>
</dbReference>
<dbReference type="AlphaFoldDB" id="A0A937RD85"/>
<feature type="domain" description="UspA" evidence="2">
    <location>
        <begin position="6"/>
        <end position="151"/>
    </location>
</feature>
<dbReference type="Proteomes" id="UP000604475">
    <property type="component" value="Unassembled WGS sequence"/>
</dbReference>
<dbReference type="RefSeq" id="WP_203001993.1">
    <property type="nucleotide sequence ID" value="NZ_JADWYU010000090.1"/>
</dbReference>
<evidence type="ECO:0000256" key="1">
    <source>
        <dbReference type="ARBA" id="ARBA00008791"/>
    </source>
</evidence>
<comment type="similarity">
    <text evidence="1">Belongs to the universal stress protein A family.</text>
</comment>
<dbReference type="Pfam" id="PF00582">
    <property type="entry name" value="Usp"/>
    <property type="match status" value="2"/>
</dbReference>
<dbReference type="SUPFAM" id="SSF52402">
    <property type="entry name" value="Adenine nucleotide alpha hydrolases-like"/>
    <property type="match status" value="2"/>
</dbReference>
<dbReference type="InterPro" id="IPR014729">
    <property type="entry name" value="Rossmann-like_a/b/a_fold"/>
</dbReference>
<organism evidence="3 4">
    <name type="scientific">Frankia nepalensis</name>
    <dbReference type="NCBI Taxonomy" id="1836974"/>
    <lineage>
        <taxon>Bacteria</taxon>
        <taxon>Bacillati</taxon>
        <taxon>Actinomycetota</taxon>
        <taxon>Actinomycetes</taxon>
        <taxon>Frankiales</taxon>
        <taxon>Frankiaceae</taxon>
        <taxon>Frankia</taxon>
    </lineage>
</organism>